<evidence type="ECO:0000256" key="20">
    <source>
        <dbReference type="PIRNR" id="PIRNR028840"/>
    </source>
</evidence>
<evidence type="ECO:0000256" key="9">
    <source>
        <dbReference type="ARBA" id="ARBA00022679"/>
    </source>
</evidence>
<evidence type="ECO:0000256" key="12">
    <source>
        <dbReference type="ARBA" id="ARBA00022842"/>
    </source>
</evidence>
<evidence type="ECO:0000313" key="21">
    <source>
        <dbReference type="EMBL" id="CAB3373726.1"/>
    </source>
</evidence>
<evidence type="ECO:0000256" key="7">
    <source>
        <dbReference type="ARBA" id="ARBA00018337"/>
    </source>
</evidence>
<reference evidence="21 22" key="1">
    <citation type="submission" date="2020-04" db="EMBL/GenBank/DDBJ databases">
        <authorList>
            <person name="Alioto T."/>
            <person name="Alioto T."/>
            <person name="Gomez Garrido J."/>
        </authorList>
    </citation>
    <scope>NUCLEOTIDE SEQUENCE [LARGE SCALE GENOMIC DNA]</scope>
</reference>
<dbReference type="GO" id="GO:0032049">
    <property type="term" value="P:cardiolipin biosynthetic process"/>
    <property type="evidence" value="ECO:0007669"/>
    <property type="project" value="UniProtKB-UniRule"/>
</dbReference>
<keyword evidence="15 20" id="KW-0472">Membrane</keyword>
<comment type="cofactor">
    <cofactor evidence="1 20">
        <name>Mg(2+)</name>
        <dbReference type="ChEBI" id="CHEBI:18420"/>
    </cofactor>
</comment>
<comment type="caution">
    <text evidence="21">The sequence shown here is derived from an EMBL/GenBank/DDBJ whole genome shotgun (WGS) entry which is preliminary data.</text>
</comment>
<dbReference type="GO" id="GO:0005743">
    <property type="term" value="C:mitochondrial inner membrane"/>
    <property type="evidence" value="ECO:0007669"/>
    <property type="project" value="UniProtKB-SubCell"/>
</dbReference>
<evidence type="ECO:0000256" key="4">
    <source>
        <dbReference type="ARBA" id="ARBA00005189"/>
    </source>
</evidence>
<evidence type="ECO:0000256" key="1">
    <source>
        <dbReference type="ARBA" id="ARBA00001946"/>
    </source>
</evidence>
<evidence type="ECO:0000256" key="18">
    <source>
        <dbReference type="ARBA" id="ARBA00029893"/>
    </source>
</evidence>
<evidence type="ECO:0000256" key="11">
    <source>
        <dbReference type="ARBA" id="ARBA00022792"/>
    </source>
</evidence>
<dbReference type="Pfam" id="PF09139">
    <property type="entry name" value="Tam41_Mmp37"/>
    <property type="match status" value="1"/>
</dbReference>
<protein>
    <recommendedName>
        <fullName evidence="7 20">Phosphatidate cytidylyltransferase, mitochondrial</fullName>
        <ecNumber evidence="6 20">2.7.7.41</ecNumber>
    </recommendedName>
    <alternativeName>
        <fullName evidence="18 20">CDP-diacylglycerol synthase</fullName>
    </alternativeName>
    <alternativeName>
        <fullName evidence="19 20">Mitochondrial translocator assembly and maintenance protein 41 homolog</fullName>
    </alternativeName>
</protein>
<keyword evidence="13 20" id="KW-0443">Lipid metabolism</keyword>
<gene>
    <name evidence="21" type="ORF">CLODIP_2_CD04567</name>
</gene>
<keyword evidence="22" id="KW-1185">Reference proteome</keyword>
<comment type="function">
    <text evidence="20">Catalyzes the conversion of phosphatidic acid (PA) to CDP-diacylglycerol (CDP-DAG), an essential intermediate in the synthesis of phosphatidylglycerol, cardiolipin and phosphatidylinositol.</text>
</comment>
<dbReference type="PANTHER" id="PTHR13619:SF0">
    <property type="entry name" value="PHOSPHATIDATE CYTIDYLYLTRANSFERASE, MITOCHONDRIAL"/>
    <property type="match status" value="1"/>
</dbReference>
<dbReference type="Proteomes" id="UP000494165">
    <property type="component" value="Unassembled WGS sequence"/>
</dbReference>
<keyword evidence="9 20" id="KW-0808">Transferase</keyword>
<dbReference type="GO" id="GO:0004605">
    <property type="term" value="F:phosphatidate cytidylyltransferase activity"/>
    <property type="evidence" value="ECO:0007669"/>
    <property type="project" value="UniProtKB-UniRule"/>
</dbReference>
<keyword evidence="14 20" id="KW-0496">Mitochondrion</keyword>
<comment type="subcellular location">
    <subcellularLocation>
        <location evidence="2 20">Mitochondrion inner membrane</location>
        <topology evidence="2 20">Peripheral membrane protein</topology>
        <orientation evidence="2 20">Matrix side</orientation>
    </subcellularLocation>
</comment>
<evidence type="ECO:0000256" key="6">
    <source>
        <dbReference type="ARBA" id="ARBA00012487"/>
    </source>
</evidence>
<evidence type="ECO:0000256" key="8">
    <source>
        <dbReference type="ARBA" id="ARBA00022516"/>
    </source>
</evidence>
<comment type="pathway">
    <text evidence="3 20">Phospholipid metabolism; CDP-diacylglycerol biosynthesis; CDP-diacylglycerol from sn-glycerol 3-phosphate: step 3/3.</text>
</comment>
<evidence type="ECO:0000256" key="15">
    <source>
        <dbReference type="ARBA" id="ARBA00023136"/>
    </source>
</evidence>
<evidence type="ECO:0000256" key="17">
    <source>
        <dbReference type="ARBA" id="ARBA00023264"/>
    </source>
</evidence>
<dbReference type="EC" id="2.7.7.41" evidence="6 20"/>
<evidence type="ECO:0000256" key="14">
    <source>
        <dbReference type="ARBA" id="ARBA00023128"/>
    </source>
</evidence>
<evidence type="ECO:0000256" key="13">
    <source>
        <dbReference type="ARBA" id="ARBA00023098"/>
    </source>
</evidence>
<dbReference type="InterPro" id="IPR015222">
    <property type="entry name" value="Tam41"/>
</dbReference>
<organism evidence="21 22">
    <name type="scientific">Cloeon dipterum</name>
    <dbReference type="NCBI Taxonomy" id="197152"/>
    <lineage>
        <taxon>Eukaryota</taxon>
        <taxon>Metazoa</taxon>
        <taxon>Ecdysozoa</taxon>
        <taxon>Arthropoda</taxon>
        <taxon>Hexapoda</taxon>
        <taxon>Insecta</taxon>
        <taxon>Pterygota</taxon>
        <taxon>Palaeoptera</taxon>
        <taxon>Ephemeroptera</taxon>
        <taxon>Pisciforma</taxon>
        <taxon>Baetidae</taxon>
        <taxon>Cloeon</taxon>
    </lineage>
</organism>
<evidence type="ECO:0000256" key="5">
    <source>
        <dbReference type="ARBA" id="ARBA00005458"/>
    </source>
</evidence>
<dbReference type="AlphaFoldDB" id="A0A8S1CT24"/>
<sequence length="324" mass="35611">MEAALGRIVGLLPRELTLCFAYGSGVVRQAGQTGPKVLDVVVAAPNALLFHLENMRLNPHHYSSVRHFGPGLAARVQESGAAGLYYNTLLPLGDSEGRMFKYGVVSAPTLIGDLLDWNALYLAGRLHKPVSLLKEPDAPDLARALRQNLHSALHAALLLLPETFSEKELYMAITNLSYDGDFRMIVGENPNKVKNIVEGQMELFSQLYAPVVAAQSNYVEISNGEGCQDTSATGKLYHLTQLPRMPQVLLARNWNQQSRRKLDSEDTLLALAHSADTDIALRKVLRQIVWNSSVGQALKGIITAGPIKSIKYSMAKIAKMWQKN</sequence>
<accession>A0A8S1CT24</accession>
<keyword evidence="8 20" id="KW-0444">Lipid biosynthesis</keyword>
<name>A0A8S1CT24_9INSE</name>
<dbReference type="PANTHER" id="PTHR13619">
    <property type="entry name" value="PHOSPHATIDATE CYTIDYLYLTRANSFERASE, MITOCHONDRIAL"/>
    <property type="match status" value="1"/>
</dbReference>
<evidence type="ECO:0000256" key="3">
    <source>
        <dbReference type="ARBA" id="ARBA00005119"/>
    </source>
</evidence>
<evidence type="ECO:0000256" key="2">
    <source>
        <dbReference type="ARBA" id="ARBA00004443"/>
    </source>
</evidence>
<comment type="catalytic activity">
    <reaction evidence="20">
        <text>a 1,2-diacyl-sn-glycero-3-phosphate + CTP + H(+) = a CDP-1,2-diacyl-sn-glycerol + diphosphate</text>
        <dbReference type="Rhea" id="RHEA:16229"/>
        <dbReference type="ChEBI" id="CHEBI:15378"/>
        <dbReference type="ChEBI" id="CHEBI:33019"/>
        <dbReference type="ChEBI" id="CHEBI:37563"/>
        <dbReference type="ChEBI" id="CHEBI:58332"/>
        <dbReference type="ChEBI" id="CHEBI:58608"/>
        <dbReference type="EC" id="2.7.7.41"/>
    </reaction>
</comment>
<keyword evidence="17 20" id="KW-1208">Phospholipid metabolism</keyword>
<proteinExistence type="inferred from homology"/>
<keyword evidence="11 20" id="KW-0999">Mitochondrion inner membrane</keyword>
<evidence type="ECO:0000256" key="19">
    <source>
        <dbReference type="ARBA" id="ARBA00031502"/>
    </source>
</evidence>
<evidence type="ECO:0000313" key="22">
    <source>
        <dbReference type="Proteomes" id="UP000494165"/>
    </source>
</evidence>
<keyword evidence="16 20" id="KW-0594">Phospholipid biosynthesis</keyword>
<dbReference type="GO" id="GO:0016024">
    <property type="term" value="P:CDP-diacylglycerol biosynthetic process"/>
    <property type="evidence" value="ECO:0007669"/>
    <property type="project" value="UniProtKB-UniRule"/>
</dbReference>
<keyword evidence="10 20" id="KW-0548">Nucleotidyltransferase</keyword>
<comment type="similarity">
    <text evidence="5 20">Belongs to the TAM41 family.</text>
</comment>
<evidence type="ECO:0000256" key="16">
    <source>
        <dbReference type="ARBA" id="ARBA00023209"/>
    </source>
</evidence>
<dbReference type="EMBL" id="CADEPI010000089">
    <property type="protein sequence ID" value="CAB3373726.1"/>
    <property type="molecule type" value="Genomic_DNA"/>
</dbReference>
<dbReference type="PIRSF" id="PIRSF028840">
    <property type="entry name" value="Mmp37"/>
    <property type="match status" value="1"/>
</dbReference>
<comment type="pathway">
    <text evidence="4">Lipid metabolism.</text>
</comment>
<evidence type="ECO:0000256" key="10">
    <source>
        <dbReference type="ARBA" id="ARBA00022695"/>
    </source>
</evidence>
<keyword evidence="12 20" id="KW-0460">Magnesium</keyword>
<dbReference type="OrthoDB" id="341477at2759"/>